<dbReference type="EMBL" id="QMFB01000003">
    <property type="protein sequence ID" value="RAV21980.1"/>
    <property type="molecule type" value="Genomic_DNA"/>
</dbReference>
<keyword evidence="8" id="KW-0804">Transcription</keyword>
<evidence type="ECO:0000256" key="4">
    <source>
        <dbReference type="ARBA" id="ARBA00022695"/>
    </source>
</evidence>
<dbReference type="GO" id="GO:0000428">
    <property type="term" value="C:DNA-directed RNA polymerase complex"/>
    <property type="evidence" value="ECO:0007669"/>
    <property type="project" value="UniProtKB-KW"/>
</dbReference>
<evidence type="ECO:0000256" key="6">
    <source>
        <dbReference type="ARBA" id="ARBA00023082"/>
    </source>
</evidence>
<accession>A0A329MR17</accession>
<feature type="domain" description="RNA polymerase sigma factor 54 DNA-binding" evidence="9">
    <location>
        <begin position="280"/>
        <end position="435"/>
    </location>
</feature>
<keyword evidence="5" id="KW-0805">Transcription regulation</keyword>
<dbReference type="PANTHER" id="PTHR32248:SF4">
    <property type="entry name" value="RNA POLYMERASE SIGMA-54 FACTOR"/>
    <property type="match status" value="1"/>
</dbReference>
<keyword evidence="7" id="KW-0238">DNA-binding</keyword>
<dbReference type="PIRSF" id="PIRSF000774">
    <property type="entry name" value="RpoN"/>
    <property type="match status" value="1"/>
</dbReference>
<dbReference type="PRINTS" id="PR00045">
    <property type="entry name" value="SIGMA54FCT"/>
</dbReference>
<evidence type="ECO:0000256" key="7">
    <source>
        <dbReference type="ARBA" id="ARBA00023125"/>
    </source>
</evidence>
<evidence type="ECO:0000256" key="1">
    <source>
        <dbReference type="ARBA" id="ARBA00008798"/>
    </source>
</evidence>
<gene>
    <name evidence="11" type="primary">rpoN</name>
    <name evidence="11" type="ORF">DQG23_08045</name>
</gene>
<name>A0A329MR17_9BACL</name>
<keyword evidence="3" id="KW-0808">Transferase</keyword>
<dbReference type="Gene3D" id="1.10.10.60">
    <property type="entry name" value="Homeodomain-like"/>
    <property type="match status" value="1"/>
</dbReference>
<dbReference type="InterPro" id="IPR007634">
    <property type="entry name" value="RNA_pol_sigma_54_DNA-bd"/>
</dbReference>
<dbReference type="PROSITE" id="PS00717">
    <property type="entry name" value="SIGMA54_1"/>
    <property type="match status" value="1"/>
</dbReference>
<evidence type="ECO:0000256" key="5">
    <source>
        <dbReference type="ARBA" id="ARBA00023015"/>
    </source>
</evidence>
<dbReference type="InterPro" id="IPR038709">
    <property type="entry name" value="RpoN_core-bd_sf"/>
</dbReference>
<comment type="similarity">
    <text evidence="1">Belongs to the sigma-54 factor family.</text>
</comment>
<evidence type="ECO:0000256" key="2">
    <source>
        <dbReference type="ARBA" id="ARBA00022478"/>
    </source>
</evidence>
<comment type="caution">
    <text evidence="11">The sequence shown here is derived from an EMBL/GenBank/DDBJ whole genome shotgun (WGS) entry which is preliminary data.</text>
</comment>
<dbReference type="OrthoDB" id="9814402at2"/>
<evidence type="ECO:0000313" key="11">
    <source>
        <dbReference type="EMBL" id="RAV21980.1"/>
    </source>
</evidence>
<evidence type="ECO:0000313" key="12">
    <source>
        <dbReference type="Proteomes" id="UP000250369"/>
    </source>
</evidence>
<keyword evidence="2" id="KW-0240">DNA-directed RNA polymerase</keyword>
<keyword evidence="12" id="KW-1185">Reference proteome</keyword>
<dbReference type="AlphaFoldDB" id="A0A329MR17"/>
<evidence type="ECO:0000256" key="3">
    <source>
        <dbReference type="ARBA" id="ARBA00022679"/>
    </source>
</evidence>
<dbReference type="GO" id="GO:0016779">
    <property type="term" value="F:nucleotidyltransferase activity"/>
    <property type="evidence" value="ECO:0007669"/>
    <property type="project" value="UniProtKB-KW"/>
</dbReference>
<sequence length="441" mass="49476">MSLKSALTQNQSLRLGMTVQLRQSLHLLQLSAAELMDYVLEQSTVNPMLDISWRDSLKKPKSRKSSGAVSPNDMDAVRRQEFGCVPETLESVLIGQLRTIDADDTLRKTAVFMAGNLNEDGYLEMELDEVCTALQTDRRKAEASLKLLQSLEPVGVGARNLRECLLLQIERDPEADTLAAPVVLEYLQELGSGKLKRIAESLRVPLHAVIQALDYIKRLDPRPGLAFCVSAEKNIAPDAFVYADRNSLEIVLNDSLVPQVSLSGCYQSMLGANGSLEVKHFLREHMQSAKWLIRSLQQRNATLYRVIEAIVLAQRDFMKNGIAQLKPMNMKTIADDLGMHESTVSRTVRNKYLLTPQGLYELKFFFSSGIAAEQEHVSAESVKARIKQLIDSEDKRAPLSDRKIADLLTEEGVYIARRTVVKYREELRLLSSKFRSTAGRL</sequence>
<keyword evidence="6" id="KW-0731">Sigma factor</keyword>
<dbReference type="GO" id="GO:0001216">
    <property type="term" value="F:DNA-binding transcription activator activity"/>
    <property type="evidence" value="ECO:0007669"/>
    <property type="project" value="InterPro"/>
</dbReference>
<dbReference type="GO" id="GO:0016987">
    <property type="term" value="F:sigma factor activity"/>
    <property type="evidence" value="ECO:0007669"/>
    <property type="project" value="UniProtKB-KW"/>
</dbReference>
<dbReference type="InterPro" id="IPR007046">
    <property type="entry name" value="RNA_pol_sigma_54_core-bd"/>
</dbReference>
<dbReference type="RefSeq" id="WP_113030290.1">
    <property type="nucleotide sequence ID" value="NZ_QMFB01000003.1"/>
</dbReference>
<dbReference type="Proteomes" id="UP000250369">
    <property type="component" value="Unassembled WGS sequence"/>
</dbReference>
<evidence type="ECO:0000259" key="9">
    <source>
        <dbReference type="Pfam" id="PF04552"/>
    </source>
</evidence>
<dbReference type="NCBIfam" id="TIGR02395">
    <property type="entry name" value="rpoN_sigma"/>
    <property type="match status" value="1"/>
</dbReference>
<dbReference type="PANTHER" id="PTHR32248">
    <property type="entry name" value="RNA POLYMERASE SIGMA-54 FACTOR"/>
    <property type="match status" value="1"/>
</dbReference>
<protein>
    <submittedName>
        <fullName evidence="11">RNA polymerase sigma-54 factor</fullName>
    </submittedName>
</protein>
<organism evidence="11 12">
    <name type="scientific">Paenibacillus contaminans</name>
    <dbReference type="NCBI Taxonomy" id="450362"/>
    <lineage>
        <taxon>Bacteria</taxon>
        <taxon>Bacillati</taxon>
        <taxon>Bacillota</taxon>
        <taxon>Bacilli</taxon>
        <taxon>Bacillales</taxon>
        <taxon>Paenibacillaceae</taxon>
        <taxon>Paenibacillus</taxon>
    </lineage>
</organism>
<dbReference type="Pfam" id="PF04552">
    <property type="entry name" value="Sigma54_DBD"/>
    <property type="match status" value="1"/>
</dbReference>
<feature type="domain" description="RNA polymerase sigma factor 54 core-binding" evidence="10">
    <location>
        <begin position="85"/>
        <end position="266"/>
    </location>
</feature>
<dbReference type="PROSITE" id="PS50044">
    <property type="entry name" value="SIGMA54_3"/>
    <property type="match status" value="1"/>
</dbReference>
<dbReference type="Gene3D" id="1.10.10.1330">
    <property type="entry name" value="RNA polymerase sigma-54 factor, core-binding domain"/>
    <property type="match status" value="1"/>
</dbReference>
<reference evidence="11 12" key="1">
    <citation type="journal article" date="2009" name="Int. J. Syst. Evol. Microbiol.">
        <title>Paenibacillus contaminans sp. nov., isolated from a contaminated laboratory plate.</title>
        <authorList>
            <person name="Chou J.H."/>
            <person name="Lee J.H."/>
            <person name="Lin M.C."/>
            <person name="Chang P.S."/>
            <person name="Arun A.B."/>
            <person name="Young C.C."/>
            <person name="Chen W.M."/>
        </authorList>
    </citation>
    <scope>NUCLEOTIDE SEQUENCE [LARGE SCALE GENOMIC DNA]</scope>
    <source>
        <strain evidence="11 12">CKOBP-6</strain>
    </source>
</reference>
<dbReference type="GO" id="GO:0003677">
    <property type="term" value="F:DNA binding"/>
    <property type="evidence" value="ECO:0007669"/>
    <property type="project" value="UniProtKB-KW"/>
</dbReference>
<evidence type="ECO:0000259" key="10">
    <source>
        <dbReference type="Pfam" id="PF04963"/>
    </source>
</evidence>
<dbReference type="InterPro" id="IPR000394">
    <property type="entry name" value="RNA_pol_sigma_54"/>
</dbReference>
<evidence type="ECO:0000256" key="8">
    <source>
        <dbReference type="ARBA" id="ARBA00023163"/>
    </source>
</evidence>
<dbReference type="Pfam" id="PF04963">
    <property type="entry name" value="Sigma54_CBD"/>
    <property type="match status" value="1"/>
</dbReference>
<dbReference type="GO" id="GO:0006352">
    <property type="term" value="P:DNA-templated transcription initiation"/>
    <property type="evidence" value="ECO:0007669"/>
    <property type="project" value="InterPro"/>
</dbReference>
<keyword evidence="4" id="KW-0548">Nucleotidyltransferase</keyword>
<proteinExistence type="inferred from homology"/>
<dbReference type="Pfam" id="PF00309">
    <property type="entry name" value="Sigma54_AID"/>
    <property type="match status" value="1"/>
</dbReference>